<name>A0A1G2B8S9_9BACT</name>
<dbReference type="PANTHER" id="PTHR46517:SF1">
    <property type="entry name" value="FRUCTOSE-2,6-BISPHOSPHATASE TIGAR"/>
    <property type="match status" value="1"/>
</dbReference>
<dbReference type="GO" id="GO:0043456">
    <property type="term" value="P:regulation of pentose-phosphate shunt"/>
    <property type="evidence" value="ECO:0007669"/>
    <property type="project" value="TreeGrafter"/>
</dbReference>
<dbReference type="CDD" id="cd07067">
    <property type="entry name" value="HP_PGM_like"/>
    <property type="match status" value="1"/>
</dbReference>
<sequence>MKLIIVRHTQTDWNAVRRIQGHVDRPLNATGRKQARALAQTLRNLGAHTIISSDLQRAQQTAAILNETLQLPLTIDARLRESSFGEIEGMTREQAVAHCGRWVAPYFHPECYDYDFRSIGGEHGDTVFTRHKALLDEQHKKNPDAVLMLVAHARGLRTLLGRLGHPPKAPEQGTYMLINYPE</sequence>
<dbReference type="GO" id="GO:0004331">
    <property type="term" value="F:fructose-2,6-bisphosphate 2-phosphatase activity"/>
    <property type="evidence" value="ECO:0007669"/>
    <property type="project" value="TreeGrafter"/>
</dbReference>
<feature type="binding site" evidence="3">
    <location>
        <position position="57"/>
    </location>
    <ligand>
        <name>substrate</name>
    </ligand>
</feature>
<accession>A0A1G2B8S9</accession>
<dbReference type="PANTHER" id="PTHR46517">
    <property type="entry name" value="FRUCTOSE-2,6-BISPHOSPHATASE TIGAR"/>
    <property type="match status" value="1"/>
</dbReference>
<evidence type="ECO:0000256" key="2">
    <source>
        <dbReference type="PIRSR" id="PIRSR613078-1"/>
    </source>
</evidence>
<dbReference type="SUPFAM" id="SSF53254">
    <property type="entry name" value="Phosphoglycerate mutase-like"/>
    <property type="match status" value="1"/>
</dbReference>
<gene>
    <name evidence="4" type="ORF">A3F54_02395</name>
</gene>
<dbReference type="InterPro" id="IPR051695">
    <property type="entry name" value="Phosphoglycerate_Mutase"/>
</dbReference>
<organism evidence="4 5">
    <name type="scientific">Candidatus Kerfeldbacteria bacterium RIFCSPHIGHO2_12_FULL_48_17</name>
    <dbReference type="NCBI Taxonomy" id="1798542"/>
    <lineage>
        <taxon>Bacteria</taxon>
        <taxon>Candidatus Kerfeldiibacteriota</taxon>
    </lineage>
</organism>
<evidence type="ECO:0008006" key="6">
    <source>
        <dbReference type="Google" id="ProtNLM"/>
    </source>
</evidence>
<keyword evidence="1" id="KW-0378">Hydrolase</keyword>
<dbReference type="InterPro" id="IPR029033">
    <property type="entry name" value="His_PPase_superfam"/>
</dbReference>
<evidence type="ECO:0000313" key="5">
    <source>
        <dbReference type="Proteomes" id="UP000176952"/>
    </source>
</evidence>
<feature type="binding site" evidence="3">
    <location>
        <begin position="7"/>
        <end position="14"/>
    </location>
    <ligand>
        <name>substrate</name>
    </ligand>
</feature>
<protein>
    <recommendedName>
        <fullName evidence="6">Phosphoglycerate mutase</fullName>
    </recommendedName>
</protein>
<dbReference type="Proteomes" id="UP000176952">
    <property type="component" value="Unassembled WGS sequence"/>
</dbReference>
<dbReference type="InterPro" id="IPR013078">
    <property type="entry name" value="His_Pase_superF_clade-1"/>
</dbReference>
<dbReference type="EMBL" id="MHKD01000006">
    <property type="protein sequence ID" value="OGY85096.1"/>
    <property type="molecule type" value="Genomic_DNA"/>
</dbReference>
<evidence type="ECO:0000256" key="1">
    <source>
        <dbReference type="ARBA" id="ARBA00022801"/>
    </source>
</evidence>
<evidence type="ECO:0000313" key="4">
    <source>
        <dbReference type="EMBL" id="OGY85096.1"/>
    </source>
</evidence>
<dbReference type="GO" id="GO:0005829">
    <property type="term" value="C:cytosol"/>
    <property type="evidence" value="ECO:0007669"/>
    <property type="project" value="TreeGrafter"/>
</dbReference>
<proteinExistence type="predicted"/>
<dbReference type="Gene3D" id="3.40.50.1240">
    <property type="entry name" value="Phosphoglycerate mutase-like"/>
    <property type="match status" value="1"/>
</dbReference>
<dbReference type="AlphaFoldDB" id="A0A1G2B8S9"/>
<dbReference type="SMART" id="SM00855">
    <property type="entry name" value="PGAM"/>
    <property type="match status" value="1"/>
</dbReference>
<feature type="active site" description="Tele-phosphohistidine intermediate" evidence="2">
    <location>
        <position position="8"/>
    </location>
</feature>
<reference evidence="4 5" key="1">
    <citation type="journal article" date="2016" name="Nat. Commun.">
        <title>Thousands of microbial genomes shed light on interconnected biogeochemical processes in an aquifer system.</title>
        <authorList>
            <person name="Anantharaman K."/>
            <person name="Brown C.T."/>
            <person name="Hug L.A."/>
            <person name="Sharon I."/>
            <person name="Castelle C.J."/>
            <person name="Probst A.J."/>
            <person name="Thomas B.C."/>
            <person name="Singh A."/>
            <person name="Wilkins M.J."/>
            <person name="Karaoz U."/>
            <person name="Brodie E.L."/>
            <person name="Williams K.H."/>
            <person name="Hubbard S.S."/>
            <person name="Banfield J.F."/>
        </authorList>
    </citation>
    <scope>NUCLEOTIDE SEQUENCE [LARGE SCALE GENOMIC DNA]</scope>
</reference>
<dbReference type="GO" id="GO:0045820">
    <property type="term" value="P:negative regulation of glycolytic process"/>
    <property type="evidence" value="ECO:0007669"/>
    <property type="project" value="TreeGrafter"/>
</dbReference>
<comment type="caution">
    <text evidence="4">The sequence shown here is derived from an EMBL/GenBank/DDBJ whole genome shotgun (WGS) entry which is preliminary data.</text>
</comment>
<dbReference type="Pfam" id="PF00300">
    <property type="entry name" value="His_Phos_1"/>
    <property type="match status" value="1"/>
</dbReference>
<dbReference type="STRING" id="1798542.A3F54_02395"/>
<feature type="active site" description="Proton donor/acceptor" evidence="2">
    <location>
        <position position="81"/>
    </location>
</feature>
<evidence type="ECO:0000256" key="3">
    <source>
        <dbReference type="PIRSR" id="PIRSR613078-2"/>
    </source>
</evidence>